<reference evidence="1" key="1">
    <citation type="submission" date="2020-11" db="EMBL/GenBank/DDBJ databases">
        <authorList>
            <consortium name="DOE Joint Genome Institute"/>
            <person name="Ahrendt S."/>
            <person name="Riley R."/>
            <person name="Andreopoulos W."/>
            <person name="Labutti K."/>
            <person name="Pangilinan J."/>
            <person name="Ruiz-Duenas F.J."/>
            <person name="Barrasa J.M."/>
            <person name="Sanchez-Garcia M."/>
            <person name="Camarero S."/>
            <person name="Miyauchi S."/>
            <person name="Serrano A."/>
            <person name="Linde D."/>
            <person name="Babiker R."/>
            <person name="Drula E."/>
            <person name="Ayuso-Fernandez I."/>
            <person name="Pacheco R."/>
            <person name="Padilla G."/>
            <person name="Ferreira P."/>
            <person name="Barriuso J."/>
            <person name="Kellner H."/>
            <person name="Castanera R."/>
            <person name="Alfaro M."/>
            <person name="Ramirez L."/>
            <person name="Pisabarro A.G."/>
            <person name="Kuo A."/>
            <person name="Tritt A."/>
            <person name="Lipzen A."/>
            <person name="He G."/>
            <person name="Yan M."/>
            <person name="Ng V."/>
            <person name="Cullen D."/>
            <person name="Martin F."/>
            <person name="Rosso M.-N."/>
            <person name="Henrissat B."/>
            <person name="Hibbett D."/>
            <person name="Martinez A.T."/>
            <person name="Grigoriev I.V."/>
        </authorList>
    </citation>
    <scope>NUCLEOTIDE SEQUENCE</scope>
    <source>
        <strain evidence="1">ATCC 90797</strain>
    </source>
</reference>
<name>A0A9P6DAE5_PLEER</name>
<keyword evidence="2" id="KW-1185">Reference proteome</keyword>
<accession>A0A9P6DAE5</accession>
<dbReference type="AlphaFoldDB" id="A0A9P6DAE5"/>
<comment type="caution">
    <text evidence="1">The sequence shown here is derived from an EMBL/GenBank/DDBJ whole genome shotgun (WGS) entry which is preliminary data.</text>
</comment>
<evidence type="ECO:0000313" key="2">
    <source>
        <dbReference type="Proteomes" id="UP000807025"/>
    </source>
</evidence>
<protein>
    <submittedName>
        <fullName evidence="1">Uncharacterized protein</fullName>
    </submittedName>
</protein>
<proteinExistence type="predicted"/>
<sequence>MHIATPKTSFGVVARRPVTAQIKRRSFALNTIRYTQRDHRQHALTRANTRKPPLTSLFTLHSSGSSQYSRFIETASVVSHFPSKLRRLTIDQDVGSDEVVREVGIPLLCDRCHAWRLIDAALSSLPSLAPGRLGVVHGSSSVDRPRRPSGVCVACVASLWRLVHCAAPSMAGDAVDVRSRGRMESRQGKVLRR</sequence>
<evidence type="ECO:0000313" key="1">
    <source>
        <dbReference type="EMBL" id="KAF9499191.1"/>
    </source>
</evidence>
<organism evidence="1 2">
    <name type="scientific">Pleurotus eryngii</name>
    <name type="common">Boletus of the steppes</name>
    <dbReference type="NCBI Taxonomy" id="5323"/>
    <lineage>
        <taxon>Eukaryota</taxon>
        <taxon>Fungi</taxon>
        <taxon>Dikarya</taxon>
        <taxon>Basidiomycota</taxon>
        <taxon>Agaricomycotina</taxon>
        <taxon>Agaricomycetes</taxon>
        <taxon>Agaricomycetidae</taxon>
        <taxon>Agaricales</taxon>
        <taxon>Pleurotineae</taxon>
        <taxon>Pleurotaceae</taxon>
        <taxon>Pleurotus</taxon>
    </lineage>
</organism>
<dbReference type="Proteomes" id="UP000807025">
    <property type="component" value="Unassembled WGS sequence"/>
</dbReference>
<gene>
    <name evidence="1" type="ORF">BDN71DRAFT_224276</name>
</gene>
<dbReference type="EMBL" id="MU154533">
    <property type="protein sequence ID" value="KAF9499191.1"/>
    <property type="molecule type" value="Genomic_DNA"/>
</dbReference>